<dbReference type="SUPFAM" id="SSF46785">
    <property type="entry name" value="Winged helix' DNA-binding domain"/>
    <property type="match status" value="1"/>
</dbReference>
<dbReference type="PANTHER" id="PTHR33164">
    <property type="entry name" value="TRANSCRIPTIONAL REGULATOR, MARR FAMILY"/>
    <property type="match status" value="1"/>
</dbReference>
<dbReference type="Gene3D" id="1.10.10.10">
    <property type="entry name" value="Winged helix-like DNA-binding domain superfamily/Winged helix DNA-binding domain"/>
    <property type="match status" value="1"/>
</dbReference>
<dbReference type="InterPro" id="IPR039422">
    <property type="entry name" value="MarR/SlyA-like"/>
</dbReference>
<dbReference type="InterPro" id="IPR036388">
    <property type="entry name" value="WH-like_DNA-bd_sf"/>
</dbReference>
<accession>A0A1J0VUX4</accession>
<dbReference type="InterPro" id="IPR000835">
    <property type="entry name" value="HTH_MarR-typ"/>
</dbReference>
<evidence type="ECO:0000313" key="3">
    <source>
        <dbReference type="Proteomes" id="UP000183810"/>
    </source>
</evidence>
<dbReference type="PROSITE" id="PS50995">
    <property type="entry name" value="HTH_MARR_2"/>
    <property type="match status" value="1"/>
</dbReference>
<proteinExistence type="predicted"/>
<dbReference type="KEGG" id="nsl:BOX37_20020"/>
<feature type="domain" description="HTH marR-type" evidence="1">
    <location>
        <begin position="6"/>
        <end position="142"/>
    </location>
</feature>
<dbReference type="Pfam" id="PF12802">
    <property type="entry name" value="MarR_2"/>
    <property type="match status" value="1"/>
</dbReference>
<dbReference type="InterPro" id="IPR036390">
    <property type="entry name" value="WH_DNA-bd_sf"/>
</dbReference>
<dbReference type="AlphaFoldDB" id="A0A1J0VUX4"/>
<dbReference type="GO" id="GO:0003700">
    <property type="term" value="F:DNA-binding transcription factor activity"/>
    <property type="evidence" value="ECO:0007669"/>
    <property type="project" value="InterPro"/>
</dbReference>
<name>A0A1J0VUX4_9NOCA</name>
<dbReference type="SMART" id="SM00347">
    <property type="entry name" value="HTH_MARR"/>
    <property type="match status" value="1"/>
</dbReference>
<dbReference type="GO" id="GO:0006950">
    <property type="term" value="P:response to stress"/>
    <property type="evidence" value="ECO:0007669"/>
    <property type="project" value="TreeGrafter"/>
</dbReference>
<dbReference type="Proteomes" id="UP000183810">
    <property type="component" value="Chromosome"/>
</dbReference>
<reference evidence="2" key="1">
    <citation type="submission" date="2016-11" db="EMBL/GenBank/DDBJ databases">
        <authorList>
            <person name="Jaros S."/>
            <person name="Januszkiewicz K."/>
            <person name="Wedrychowicz H."/>
        </authorList>
    </citation>
    <scope>NUCLEOTIDE SEQUENCE [LARGE SCALE GENOMIC DNA]</scope>
    <source>
        <strain evidence="2">Y48</strain>
    </source>
</reference>
<dbReference type="EMBL" id="CP018082">
    <property type="protein sequence ID" value="APE35856.1"/>
    <property type="molecule type" value="Genomic_DNA"/>
</dbReference>
<dbReference type="OrthoDB" id="4807076at2"/>
<evidence type="ECO:0000313" key="2">
    <source>
        <dbReference type="EMBL" id="APE35856.1"/>
    </source>
</evidence>
<dbReference type="PANTHER" id="PTHR33164:SF103">
    <property type="entry name" value="REGULATORY PROTEIN MARR"/>
    <property type="match status" value="1"/>
</dbReference>
<organism evidence="2 3">
    <name type="scientific">Nocardia mangyaensis</name>
    <dbReference type="NCBI Taxonomy" id="2213200"/>
    <lineage>
        <taxon>Bacteria</taxon>
        <taxon>Bacillati</taxon>
        <taxon>Actinomycetota</taxon>
        <taxon>Actinomycetes</taxon>
        <taxon>Mycobacteriales</taxon>
        <taxon>Nocardiaceae</taxon>
        <taxon>Nocardia</taxon>
    </lineage>
</organism>
<evidence type="ECO:0000259" key="1">
    <source>
        <dbReference type="PROSITE" id="PS50995"/>
    </source>
</evidence>
<gene>
    <name evidence="2" type="ORF">BOX37_20020</name>
</gene>
<sequence>MPPTDHGDLPAEITRTSWTLHRALRQSQGTPRGENPRPLAQVEVLKLVDSRPGITVREIAEALRMQPNNVSTLVSNLTKDGFLDRRADPTDGRVIQLHPTAKMRAASTELADRLDAGVSDALATLSEQSRARIAAALPDLRALAEVLGAQDDPI</sequence>
<dbReference type="RefSeq" id="WP_156910467.1">
    <property type="nucleotide sequence ID" value="NZ_CP018082.1"/>
</dbReference>
<protein>
    <recommendedName>
        <fullName evidence="1">HTH marR-type domain-containing protein</fullName>
    </recommendedName>
</protein>
<keyword evidence="3" id="KW-1185">Reference proteome</keyword>